<dbReference type="EMBL" id="JACOZA010000062">
    <property type="protein sequence ID" value="MBI2096955.1"/>
    <property type="molecule type" value="Genomic_DNA"/>
</dbReference>
<gene>
    <name evidence="5" type="primary">rplJ</name>
    <name evidence="6" type="ORF">HYT40_02260</name>
</gene>
<dbReference type="GO" id="GO:0006412">
    <property type="term" value="P:translation"/>
    <property type="evidence" value="ECO:0007669"/>
    <property type="project" value="UniProtKB-UniRule"/>
</dbReference>
<comment type="function">
    <text evidence="5">Forms part of the ribosomal stalk, playing a central role in the interaction of the ribosome with GTP-bound translation factors.</text>
</comment>
<comment type="subunit">
    <text evidence="5">Part of the ribosomal stalk of the 50S ribosomal subunit. The N-terminus interacts with L11 and the large rRNA to form the base of the stalk. The C-terminus forms an elongated spine to which L12 dimers bind in a sequential fashion forming a multimeric L10(L12)X complex.</text>
</comment>
<evidence type="ECO:0000256" key="5">
    <source>
        <dbReference type="HAMAP-Rule" id="MF_00362"/>
    </source>
</evidence>
<dbReference type="NCBIfam" id="NF000955">
    <property type="entry name" value="PRK00099.1-1"/>
    <property type="match status" value="1"/>
</dbReference>
<evidence type="ECO:0000256" key="4">
    <source>
        <dbReference type="ARBA" id="ARBA00035202"/>
    </source>
</evidence>
<protein>
    <recommendedName>
        <fullName evidence="4 5">Large ribosomal subunit protein uL10</fullName>
    </recommendedName>
</protein>
<evidence type="ECO:0000313" key="7">
    <source>
        <dbReference type="Proteomes" id="UP000724148"/>
    </source>
</evidence>
<keyword evidence="5" id="KW-0699">rRNA-binding</keyword>
<comment type="similarity">
    <text evidence="1 5">Belongs to the universal ribosomal protein uL10 family.</text>
</comment>
<dbReference type="AlphaFoldDB" id="A0A931WPG6"/>
<dbReference type="Gene3D" id="6.10.250.290">
    <property type="match status" value="1"/>
</dbReference>
<accession>A0A931WPG6</accession>
<evidence type="ECO:0000313" key="6">
    <source>
        <dbReference type="EMBL" id="MBI2096955.1"/>
    </source>
</evidence>
<dbReference type="InterPro" id="IPR047865">
    <property type="entry name" value="Ribosomal_uL10_bac_type"/>
</dbReference>
<dbReference type="HAMAP" id="MF_00362">
    <property type="entry name" value="Ribosomal_uL10"/>
    <property type="match status" value="1"/>
</dbReference>
<dbReference type="SUPFAM" id="SSF160369">
    <property type="entry name" value="Ribosomal protein L10-like"/>
    <property type="match status" value="1"/>
</dbReference>
<dbReference type="GO" id="GO:1990904">
    <property type="term" value="C:ribonucleoprotein complex"/>
    <property type="evidence" value="ECO:0007669"/>
    <property type="project" value="UniProtKB-KW"/>
</dbReference>
<keyword evidence="5" id="KW-0694">RNA-binding</keyword>
<dbReference type="GO" id="GO:0070180">
    <property type="term" value="F:large ribosomal subunit rRNA binding"/>
    <property type="evidence" value="ECO:0007669"/>
    <property type="project" value="UniProtKB-UniRule"/>
</dbReference>
<comment type="caution">
    <text evidence="6">The sequence shown here is derived from an EMBL/GenBank/DDBJ whole genome shotgun (WGS) entry which is preliminary data.</text>
</comment>
<keyword evidence="2 5" id="KW-0689">Ribosomal protein</keyword>
<name>A0A931WPG6_9BACT</name>
<organism evidence="6 7">
    <name type="scientific">Candidatus Sungiibacteriota bacterium</name>
    <dbReference type="NCBI Taxonomy" id="2750080"/>
    <lineage>
        <taxon>Bacteria</taxon>
        <taxon>Candidatus Sungiibacteriota</taxon>
    </lineage>
</organism>
<dbReference type="Pfam" id="PF00466">
    <property type="entry name" value="Ribosomal_L10"/>
    <property type="match status" value="1"/>
</dbReference>
<evidence type="ECO:0000256" key="2">
    <source>
        <dbReference type="ARBA" id="ARBA00022980"/>
    </source>
</evidence>
<sequence>MLTKTEKADIVKDLEAKLAAQRVVIFSDFHGLSVAKQQELRRLLKKDDAEFRVAKKTLFRRAFEIAKAPFSHIDYKGELGAIFGFGDEVGPAKLLAKFAKANPESLKIVGGLLGSRELSKAEVLVLAKLPSKQELVGQLVWVLASPLRGLANVLNGNQRKLVVALSQILKQKSS</sequence>
<dbReference type="Proteomes" id="UP000724148">
    <property type="component" value="Unassembled WGS sequence"/>
</dbReference>
<dbReference type="Gene3D" id="3.30.70.1730">
    <property type="match status" value="1"/>
</dbReference>
<dbReference type="GO" id="GO:0005840">
    <property type="term" value="C:ribosome"/>
    <property type="evidence" value="ECO:0007669"/>
    <property type="project" value="UniProtKB-KW"/>
</dbReference>
<evidence type="ECO:0000256" key="1">
    <source>
        <dbReference type="ARBA" id="ARBA00008889"/>
    </source>
</evidence>
<proteinExistence type="inferred from homology"/>
<dbReference type="CDD" id="cd05797">
    <property type="entry name" value="Ribosomal_L10"/>
    <property type="match status" value="1"/>
</dbReference>
<keyword evidence="3 5" id="KW-0687">Ribonucleoprotein</keyword>
<dbReference type="InterPro" id="IPR022973">
    <property type="entry name" value="Ribosomal_uL10_bac"/>
</dbReference>
<dbReference type="PANTHER" id="PTHR11560">
    <property type="entry name" value="39S RIBOSOMAL PROTEIN L10, MITOCHONDRIAL"/>
    <property type="match status" value="1"/>
</dbReference>
<dbReference type="InterPro" id="IPR001790">
    <property type="entry name" value="Ribosomal_uL10"/>
</dbReference>
<reference evidence="6" key="1">
    <citation type="submission" date="2020-07" db="EMBL/GenBank/DDBJ databases">
        <title>Huge and variable diversity of episymbiotic CPR bacteria and DPANN archaea in groundwater ecosystems.</title>
        <authorList>
            <person name="He C.Y."/>
            <person name="Keren R."/>
            <person name="Whittaker M."/>
            <person name="Farag I.F."/>
            <person name="Doudna J."/>
            <person name="Cate J.H.D."/>
            <person name="Banfield J.F."/>
        </authorList>
    </citation>
    <scope>NUCLEOTIDE SEQUENCE</scope>
    <source>
        <strain evidence="6">NC_groundwater_193_Ag_S-0.1um_51_7</strain>
    </source>
</reference>
<evidence type="ECO:0000256" key="3">
    <source>
        <dbReference type="ARBA" id="ARBA00023274"/>
    </source>
</evidence>
<dbReference type="InterPro" id="IPR043141">
    <property type="entry name" value="Ribosomal_uL10-like_sf"/>
</dbReference>